<sequence length="92" mass="10132">MAVDNQRFNYIFRASPYGKPETQGSFSDNISLRSRPGKYDDAVVGNIEDSNYFIHDGKSINAEGKSIKSDDYQTLGAAGPAAASCGWPFQYR</sequence>
<protein>
    <submittedName>
        <fullName evidence="1">Pectate disaccharide-lyase</fullName>
        <ecNumber evidence="1">4.2.2.9</ecNumber>
    </submittedName>
</protein>
<dbReference type="EC" id="4.2.2.9" evidence="1"/>
<evidence type="ECO:0000313" key="1">
    <source>
        <dbReference type="EMBL" id="VTN12813.1"/>
    </source>
</evidence>
<organism evidence="1 2">
    <name type="scientific">Raoultella terrigena</name>
    <name type="common">Klebsiella terrigena</name>
    <dbReference type="NCBI Taxonomy" id="577"/>
    <lineage>
        <taxon>Bacteria</taxon>
        <taxon>Pseudomonadati</taxon>
        <taxon>Pseudomonadota</taxon>
        <taxon>Gammaproteobacteria</taxon>
        <taxon>Enterobacterales</taxon>
        <taxon>Enterobacteriaceae</taxon>
        <taxon>Klebsiella/Raoultella group</taxon>
        <taxon>Raoultella</taxon>
    </lineage>
</organism>
<evidence type="ECO:0000313" key="2">
    <source>
        <dbReference type="Proteomes" id="UP000339249"/>
    </source>
</evidence>
<dbReference type="Proteomes" id="UP000339249">
    <property type="component" value="Unassembled WGS sequence"/>
</dbReference>
<reference evidence="1 2" key="1">
    <citation type="submission" date="2019-04" db="EMBL/GenBank/DDBJ databases">
        <authorList>
            <consortium name="Pathogen Informatics"/>
        </authorList>
    </citation>
    <scope>NUCLEOTIDE SEQUENCE [LARGE SCALE GENOMIC DNA]</scope>
    <source>
        <strain evidence="1 2">NCTC9185</strain>
    </source>
</reference>
<dbReference type="EMBL" id="CABDVU010000001">
    <property type="protein sequence ID" value="VTN12813.1"/>
    <property type="molecule type" value="Genomic_DNA"/>
</dbReference>
<dbReference type="GO" id="GO:0047489">
    <property type="term" value="F:pectate disaccharide-lyase activity"/>
    <property type="evidence" value="ECO:0007669"/>
    <property type="project" value="UniProtKB-EC"/>
</dbReference>
<dbReference type="AlphaFoldDB" id="A0A4U9DA34"/>
<keyword evidence="1" id="KW-0456">Lyase</keyword>
<accession>A0A4U9DA34</accession>
<name>A0A4U9DA34_RAOTE</name>
<proteinExistence type="predicted"/>
<gene>
    <name evidence="1" type="primary">pelX_2</name>
    <name evidence="1" type="ORF">NCTC9185_04800</name>
</gene>